<gene>
    <name evidence="1" type="ORF">FCALED_LOCUS2884</name>
</gene>
<protein>
    <submittedName>
        <fullName evidence="1">14277_t:CDS:1</fullName>
    </submittedName>
</protein>
<comment type="caution">
    <text evidence="1">The sequence shown here is derived from an EMBL/GenBank/DDBJ whole genome shotgun (WGS) entry which is preliminary data.</text>
</comment>
<evidence type="ECO:0000313" key="1">
    <source>
        <dbReference type="EMBL" id="CAG8484495.1"/>
    </source>
</evidence>
<keyword evidence="2" id="KW-1185">Reference proteome</keyword>
<proteinExistence type="predicted"/>
<evidence type="ECO:0000313" key="2">
    <source>
        <dbReference type="Proteomes" id="UP000789570"/>
    </source>
</evidence>
<reference evidence="1" key="1">
    <citation type="submission" date="2021-06" db="EMBL/GenBank/DDBJ databases">
        <authorList>
            <person name="Kallberg Y."/>
            <person name="Tangrot J."/>
            <person name="Rosling A."/>
        </authorList>
    </citation>
    <scope>NUCLEOTIDE SEQUENCE</scope>
    <source>
        <strain evidence="1">UK204</strain>
    </source>
</reference>
<dbReference type="Proteomes" id="UP000789570">
    <property type="component" value="Unassembled WGS sequence"/>
</dbReference>
<name>A0A9N8WBV4_9GLOM</name>
<dbReference type="AlphaFoldDB" id="A0A9N8WBV4"/>
<dbReference type="SUPFAM" id="SSF64484">
    <property type="entry name" value="beta and beta-prime subunits of DNA dependent RNA-polymerase"/>
    <property type="match status" value="1"/>
</dbReference>
<sequence length="160" mass="18980">MSKKITDFTIQKLSQILDINEPEVRDFLIDGNIIVEQEKEVLSQLEVQPHQDNRIIHHHMRYMNYTKEFTSGQYWQVNDVLVNEVRFYGDPGRVCRPLFVVEDHHLVLTSDTLSKLKLEESTMICIFLDELYESRLYNLRKLDQEGKTIHERLTNSNLSK</sequence>
<accession>A0A9N8WBV4</accession>
<dbReference type="EMBL" id="CAJVPQ010000472">
    <property type="protein sequence ID" value="CAG8484495.1"/>
    <property type="molecule type" value="Genomic_DNA"/>
</dbReference>
<organism evidence="1 2">
    <name type="scientific">Funneliformis caledonium</name>
    <dbReference type="NCBI Taxonomy" id="1117310"/>
    <lineage>
        <taxon>Eukaryota</taxon>
        <taxon>Fungi</taxon>
        <taxon>Fungi incertae sedis</taxon>
        <taxon>Mucoromycota</taxon>
        <taxon>Glomeromycotina</taxon>
        <taxon>Glomeromycetes</taxon>
        <taxon>Glomerales</taxon>
        <taxon>Glomeraceae</taxon>
        <taxon>Funneliformis</taxon>
    </lineage>
</organism>